<proteinExistence type="predicted"/>
<feature type="region of interest" description="Disordered" evidence="1">
    <location>
        <begin position="61"/>
        <end position="97"/>
    </location>
</feature>
<evidence type="ECO:0000256" key="1">
    <source>
        <dbReference type="SAM" id="MobiDB-lite"/>
    </source>
</evidence>
<dbReference type="InterPro" id="IPR004827">
    <property type="entry name" value="bZIP"/>
</dbReference>
<dbReference type="EMBL" id="SPLM01000109">
    <property type="protein sequence ID" value="TMW59726.1"/>
    <property type="molecule type" value="Genomic_DNA"/>
</dbReference>
<dbReference type="CDD" id="cd14686">
    <property type="entry name" value="bZIP"/>
    <property type="match status" value="1"/>
</dbReference>
<accession>A0A8K1CB52</accession>
<dbReference type="AlphaFoldDB" id="A0A8K1CB52"/>
<evidence type="ECO:0000313" key="3">
    <source>
        <dbReference type="EMBL" id="TMW59726.1"/>
    </source>
</evidence>
<feature type="compositionally biased region" description="Basic residues" evidence="1">
    <location>
        <begin position="82"/>
        <end position="94"/>
    </location>
</feature>
<dbReference type="SUPFAM" id="SSF57959">
    <property type="entry name" value="Leucine zipper domain"/>
    <property type="match status" value="1"/>
</dbReference>
<feature type="domain" description="BZIP" evidence="2">
    <location>
        <begin position="75"/>
        <end position="127"/>
    </location>
</feature>
<sequence length="162" mass="18290">MFATPAAKMPINEDASTWLDTDYAHAYAAEIAAHMDDPLASDLSHLLNGDLDRIDLASYAASDSGNEEMVDESKLTKEELRKHKNRQSAARSRQRSRERLEQLEGLVRDLEHKNRSLQQTVQMLAYERMAGQQHMMVMPEPLAANLYPVNMGEPMAMPTEFA</sequence>
<dbReference type="Gene3D" id="1.20.5.170">
    <property type="match status" value="1"/>
</dbReference>
<dbReference type="SMART" id="SM00338">
    <property type="entry name" value="BRLZ"/>
    <property type="match status" value="1"/>
</dbReference>
<dbReference type="PROSITE" id="PS50217">
    <property type="entry name" value="BZIP"/>
    <property type="match status" value="1"/>
</dbReference>
<evidence type="ECO:0000313" key="4">
    <source>
        <dbReference type="Proteomes" id="UP000794436"/>
    </source>
</evidence>
<comment type="caution">
    <text evidence="3">The sequence shown here is derived from an EMBL/GenBank/DDBJ whole genome shotgun (WGS) entry which is preliminary data.</text>
</comment>
<keyword evidence="4" id="KW-1185">Reference proteome</keyword>
<dbReference type="Pfam" id="PF00170">
    <property type="entry name" value="bZIP_1"/>
    <property type="match status" value="1"/>
</dbReference>
<organism evidence="3 4">
    <name type="scientific">Pythium oligandrum</name>
    <name type="common">Mycoparasitic fungus</name>
    <dbReference type="NCBI Taxonomy" id="41045"/>
    <lineage>
        <taxon>Eukaryota</taxon>
        <taxon>Sar</taxon>
        <taxon>Stramenopiles</taxon>
        <taxon>Oomycota</taxon>
        <taxon>Peronosporomycetes</taxon>
        <taxon>Pythiales</taxon>
        <taxon>Pythiaceae</taxon>
        <taxon>Pythium</taxon>
    </lineage>
</organism>
<reference evidence="3" key="1">
    <citation type="submission" date="2019-03" db="EMBL/GenBank/DDBJ databases">
        <title>Long read genome sequence of the mycoparasitic Pythium oligandrum ATCC 38472 isolated from sugarbeet rhizosphere.</title>
        <authorList>
            <person name="Gaulin E."/>
        </authorList>
    </citation>
    <scope>NUCLEOTIDE SEQUENCE</scope>
    <source>
        <strain evidence="3">ATCC 38472_TT</strain>
    </source>
</reference>
<feature type="compositionally biased region" description="Basic and acidic residues" evidence="1">
    <location>
        <begin position="71"/>
        <end position="81"/>
    </location>
</feature>
<dbReference type="InterPro" id="IPR046347">
    <property type="entry name" value="bZIP_sf"/>
</dbReference>
<dbReference type="GO" id="GO:0003700">
    <property type="term" value="F:DNA-binding transcription factor activity"/>
    <property type="evidence" value="ECO:0007669"/>
    <property type="project" value="InterPro"/>
</dbReference>
<dbReference type="PROSITE" id="PS00036">
    <property type="entry name" value="BZIP_BASIC"/>
    <property type="match status" value="1"/>
</dbReference>
<gene>
    <name evidence="3" type="ORF">Poli38472_004795</name>
</gene>
<evidence type="ECO:0000259" key="2">
    <source>
        <dbReference type="PROSITE" id="PS50217"/>
    </source>
</evidence>
<protein>
    <recommendedName>
        <fullName evidence="2">BZIP domain-containing protein</fullName>
    </recommendedName>
</protein>
<dbReference type="Proteomes" id="UP000794436">
    <property type="component" value="Unassembled WGS sequence"/>
</dbReference>
<name>A0A8K1CB52_PYTOL</name>